<dbReference type="Gene3D" id="3.30.70.270">
    <property type="match status" value="1"/>
</dbReference>
<dbReference type="PROSITE" id="PS50887">
    <property type="entry name" value="GGDEF"/>
    <property type="match status" value="1"/>
</dbReference>
<dbReference type="Gene3D" id="3.20.20.450">
    <property type="entry name" value="EAL domain"/>
    <property type="match status" value="1"/>
</dbReference>
<feature type="transmembrane region" description="Helical" evidence="1">
    <location>
        <begin position="12"/>
        <end position="30"/>
    </location>
</feature>
<dbReference type="PROSITE" id="PS50883">
    <property type="entry name" value="EAL"/>
    <property type="match status" value="1"/>
</dbReference>
<keyword evidence="1" id="KW-0812">Transmembrane</keyword>
<name>A0A1H6WYV7_9FIRM</name>
<dbReference type="Pfam" id="PF00990">
    <property type="entry name" value="GGDEF"/>
    <property type="match status" value="1"/>
</dbReference>
<dbReference type="InterPro" id="IPR035919">
    <property type="entry name" value="EAL_sf"/>
</dbReference>
<keyword evidence="5" id="KW-1185">Reference proteome</keyword>
<dbReference type="SMART" id="SM00052">
    <property type="entry name" value="EAL"/>
    <property type="match status" value="1"/>
</dbReference>
<dbReference type="PROSITE" id="PS51257">
    <property type="entry name" value="PROKAR_LIPOPROTEIN"/>
    <property type="match status" value="1"/>
</dbReference>
<organism evidence="4 5">
    <name type="scientific">Propionispira arboris</name>
    <dbReference type="NCBI Taxonomy" id="84035"/>
    <lineage>
        <taxon>Bacteria</taxon>
        <taxon>Bacillati</taxon>
        <taxon>Bacillota</taxon>
        <taxon>Negativicutes</taxon>
        <taxon>Selenomonadales</taxon>
        <taxon>Selenomonadaceae</taxon>
        <taxon>Propionispira</taxon>
    </lineage>
</organism>
<dbReference type="InterPro" id="IPR001633">
    <property type="entry name" value="EAL_dom"/>
</dbReference>
<feature type="domain" description="GGDEF" evidence="3">
    <location>
        <begin position="355"/>
        <end position="488"/>
    </location>
</feature>
<dbReference type="CDD" id="cd01948">
    <property type="entry name" value="EAL"/>
    <property type="match status" value="1"/>
</dbReference>
<dbReference type="SMART" id="SM00267">
    <property type="entry name" value="GGDEF"/>
    <property type="match status" value="1"/>
</dbReference>
<dbReference type="Pfam" id="PF00563">
    <property type="entry name" value="EAL"/>
    <property type="match status" value="1"/>
</dbReference>
<evidence type="ECO:0000259" key="2">
    <source>
        <dbReference type="PROSITE" id="PS50883"/>
    </source>
</evidence>
<reference evidence="4 5" key="1">
    <citation type="submission" date="2016-10" db="EMBL/GenBank/DDBJ databases">
        <authorList>
            <person name="de Groot N.N."/>
        </authorList>
    </citation>
    <scope>NUCLEOTIDE SEQUENCE [LARGE SCALE GENOMIC DNA]</scope>
    <source>
        <strain evidence="4 5">DSM 2179</strain>
    </source>
</reference>
<dbReference type="PANTHER" id="PTHR33121">
    <property type="entry name" value="CYCLIC DI-GMP PHOSPHODIESTERASE PDEF"/>
    <property type="match status" value="1"/>
</dbReference>
<evidence type="ECO:0000313" key="4">
    <source>
        <dbReference type="EMBL" id="SEJ17662.1"/>
    </source>
</evidence>
<proteinExistence type="predicted"/>
<dbReference type="GO" id="GO:0071111">
    <property type="term" value="F:cyclic-guanylate-specific phosphodiesterase activity"/>
    <property type="evidence" value="ECO:0007669"/>
    <property type="project" value="InterPro"/>
</dbReference>
<evidence type="ECO:0000313" key="5">
    <source>
        <dbReference type="Proteomes" id="UP000199662"/>
    </source>
</evidence>
<dbReference type="InterPro" id="IPR000160">
    <property type="entry name" value="GGDEF_dom"/>
</dbReference>
<dbReference type="InterPro" id="IPR043128">
    <property type="entry name" value="Rev_trsase/Diguanyl_cyclase"/>
</dbReference>
<dbReference type="PANTHER" id="PTHR33121:SF70">
    <property type="entry name" value="SIGNALING PROTEIN YKOW"/>
    <property type="match status" value="1"/>
</dbReference>
<dbReference type="EMBL" id="FNZK01000004">
    <property type="protein sequence ID" value="SEJ17662.1"/>
    <property type="molecule type" value="Genomic_DNA"/>
</dbReference>
<sequence>MLKGHSANRQALTIIYVLLFACIISCIYYVSSVRSAIQQNFTQEIDTLLTQRTDMIQNRIEVDQRRLVEGAARIGKNNYFNDQKALQNYLSTYSNQHDYKELTVSKADGTTIAADGIRQNIKEEAYFNEAMSGEYSISKPFQDPLTHERFIIYSVPLVLNGKIVGTVNMTKSVRIIESELLNNFYAQDGTCYIMDAAGNVILNSPSRSGDHESFNLYNRMTSEEVTANENLVLVDKIKADLAAGKSGIVLSPVNGVPTYIGYHKVGGEINNWILLTFVDTNTVMSKGQQSLMKTMVLCGLIVTCLMGMALYILYIRDKAQRGIEKLAYIDSLTGIDNVNRFRVRAAQLLGKYAVDQYALVSLDIQNFKYINETYGYPAGDKILISLAHVIKRKMNDREACARVSGDKFILLYELDDKKFTRYHAMVKSYMQDHLYESIHMNISLHITAGAYLIPPQKTDCQANIDEPLINLYEAEKRPLKSAIMSMIDKANLAQKAGRDNAVESLHCYDDALMQTFVHQNEMEAMMKGALKNGEFKAYLQPKFNLKTLEIVGAEALVRWISPVKGFMRPDEFVPILEKNGFIIEIDFYILEEVCKKIREWLDNGLLPIPISVNQSRVHINQPFYMERLAGVLKKYNIPAKFIEMELTESMFFDNTSRLIQMMKEMHGLGVSISMDDFGSGYSSLNLLKELPVDTLKIDKVFLDETANSERSQIIIAQVVEMARKLGMEIVCEGVETQEQAEFLRGISCDIAQGFLYAKPMAMEEFDSFRKQSS</sequence>
<dbReference type="STRING" id="84035.SAMN05660742_10454"/>
<dbReference type="CDD" id="cd01949">
    <property type="entry name" value="GGDEF"/>
    <property type="match status" value="1"/>
</dbReference>
<protein>
    <submittedName>
        <fullName evidence="4">Diguanylate cyclase (GGDEF) domain-containing protein</fullName>
    </submittedName>
</protein>
<evidence type="ECO:0000256" key="1">
    <source>
        <dbReference type="SAM" id="Phobius"/>
    </source>
</evidence>
<dbReference type="NCBIfam" id="TIGR00254">
    <property type="entry name" value="GGDEF"/>
    <property type="match status" value="1"/>
</dbReference>
<keyword evidence="1" id="KW-0472">Membrane</keyword>
<dbReference type="SUPFAM" id="SSF141868">
    <property type="entry name" value="EAL domain-like"/>
    <property type="match status" value="1"/>
</dbReference>
<dbReference type="SUPFAM" id="SSF55073">
    <property type="entry name" value="Nucleotide cyclase"/>
    <property type="match status" value="1"/>
</dbReference>
<keyword evidence="1" id="KW-1133">Transmembrane helix</keyword>
<accession>A0A1H6WYV7</accession>
<dbReference type="Gene3D" id="3.30.450.20">
    <property type="entry name" value="PAS domain"/>
    <property type="match status" value="1"/>
</dbReference>
<dbReference type="InterPro" id="IPR029787">
    <property type="entry name" value="Nucleotide_cyclase"/>
</dbReference>
<feature type="domain" description="EAL" evidence="2">
    <location>
        <begin position="519"/>
        <end position="773"/>
    </location>
</feature>
<dbReference type="InterPro" id="IPR050706">
    <property type="entry name" value="Cyclic-di-GMP_PDE-like"/>
</dbReference>
<evidence type="ECO:0000259" key="3">
    <source>
        <dbReference type="PROSITE" id="PS50887"/>
    </source>
</evidence>
<dbReference type="RefSeq" id="WP_091829807.1">
    <property type="nucleotide sequence ID" value="NZ_FNZK01000004.1"/>
</dbReference>
<dbReference type="Proteomes" id="UP000199662">
    <property type="component" value="Unassembled WGS sequence"/>
</dbReference>
<feature type="transmembrane region" description="Helical" evidence="1">
    <location>
        <begin position="294"/>
        <end position="315"/>
    </location>
</feature>
<dbReference type="AlphaFoldDB" id="A0A1H6WYV7"/>
<gene>
    <name evidence="4" type="ORF">SAMN05660742_10454</name>
</gene>